<evidence type="ECO:0000256" key="1">
    <source>
        <dbReference type="SAM" id="SignalP"/>
    </source>
</evidence>
<evidence type="ECO:0000313" key="2">
    <source>
        <dbReference type="EMBL" id="AJE21637.1"/>
    </source>
</evidence>
<keyword evidence="3" id="KW-1185">Reference proteome</keyword>
<organism evidence="2 3">
    <name type="scientific">Azotobacter chroococcum NCIMB 8003</name>
    <dbReference type="NCBI Taxonomy" id="1328314"/>
    <lineage>
        <taxon>Bacteria</taxon>
        <taxon>Pseudomonadati</taxon>
        <taxon>Pseudomonadota</taxon>
        <taxon>Gammaproteobacteria</taxon>
        <taxon>Pseudomonadales</taxon>
        <taxon>Pseudomonadaceae</taxon>
        <taxon>Azotobacter</taxon>
    </lineage>
</organism>
<dbReference type="KEGG" id="acx:Achr_21880"/>
<protein>
    <submittedName>
        <fullName evidence="2">Gluconolactonase/ major royal jelly family protein</fullName>
    </submittedName>
</protein>
<dbReference type="AlphaFoldDB" id="A0A0C4WTM0"/>
<accession>A0A0C4WTM0</accession>
<keyword evidence="1" id="KW-0732">Signal</keyword>
<dbReference type="HOGENOM" id="CLU_2033302_0_0_6"/>
<proteinExistence type="predicted"/>
<dbReference type="Gene3D" id="2.120.10.30">
    <property type="entry name" value="TolB, C-terminal domain"/>
    <property type="match status" value="1"/>
</dbReference>
<dbReference type="InterPro" id="IPR011042">
    <property type="entry name" value="6-blade_b-propeller_TolB-like"/>
</dbReference>
<gene>
    <name evidence="2" type="ORF">Achr_21880</name>
</gene>
<name>A0A0C4WTM0_9GAMM</name>
<dbReference type="STRING" id="1328314.Achr_21880"/>
<dbReference type="EMBL" id="CP010415">
    <property type="protein sequence ID" value="AJE21637.1"/>
    <property type="molecule type" value="Genomic_DNA"/>
</dbReference>
<evidence type="ECO:0000313" key="3">
    <source>
        <dbReference type="Proteomes" id="UP000068210"/>
    </source>
</evidence>
<dbReference type="Proteomes" id="UP000068210">
    <property type="component" value="Chromosome"/>
</dbReference>
<dbReference type="RefSeq" id="WP_039804300.1">
    <property type="nucleotide sequence ID" value="NZ_CP010415.1"/>
</dbReference>
<reference evidence="2 3" key="1">
    <citation type="journal article" date="2015" name="PLoS ONE">
        <title>Azotobacter Genomes: The Genome of Azotobacter chroococcum NCIMB 8003 (ATCC 4412).</title>
        <authorList>
            <person name="Robson R.L."/>
            <person name="Jones R."/>
            <person name="Robson R.M."/>
            <person name="Schwartz A."/>
            <person name="Richardson T.H."/>
        </authorList>
    </citation>
    <scope>NUCLEOTIDE SEQUENCE [LARGE SCALE GENOMIC DNA]</scope>
    <source>
        <strain evidence="2 3">NCIMB 8003</strain>
    </source>
</reference>
<feature type="signal peptide" evidence="1">
    <location>
        <begin position="1"/>
        <end position="25"/>
    </location>
</feature>
<sequence length="121" mass="12757">MHKSRSIIGCPWSASLLTLILGAQAAVAANAIPAPTELPAERTVGANEQVFAFHGAMPTGVSVSEDGRIFVNFPQWGDQPPFAVGEIRDGQLRPYPDVASNRPDPHDPAKGFIGVQSVVAV</sequence>
<feature type="chain" id="PRO_5002181293" evidence="1">
    <location>
        <begin position="26"/>
        <end position="121"/>
    </location>
</feature>